<comment type="caution">
    <text evidence="1">The sequence shown here is derived from an EMBL/GenBank/DDBJ whole genome shotgun (WGS) entry which is preliminary data.</text>
</comment>
<name>A0AAD8NXH6_TARER</name>
<proteinExistence type="predicted"/>
<sequence>MTTNNTHQGTVYTGFSKLKRVTSFLRTTEVITNEAGVSVVRGNITRQLQITVSEESIRTALRFDEEEVGAPDEYTTAEC</sequence>
<protein>
    <submittedName>
        <fullName evidence="1">Uncharacterized protein</fullName>
    </submittedName>
</protein>
<reference evidence="1" key="1">
    <citation type="journal article" date="2023" name="bioRxiv">
        <title>Improved chromosome-level genome assembly for marigold (Tagetes erecta).</title>
        <authorList>
            <person name="Jiang F."/>
            <person name="Yuan L."/>
            <person name="Wang S."/>
            <person name="Wang H."/>
            <person name="Xu D."/>
            <person name="Wang A."/>
            <person name="Fan W."/>
        </authorList>
    </citation>
    <scope>NUCLEOTIDE SEQUENCE</scope>
    <source>
        <strain evidence="1">WSJ</strain>
        <tissue evidence="1">Leaf</tissue>
    </source>
</reference>
<organism evidence="1 2">
    <name type="scientific">Tagetes erecta</name>
    <name type="common">African marigold</name>
    <dbReference type="NCBI Taxonomy" id="13708"/>
    <lineage>
        <taxon>Eukaryota</taxon>
        <taxon>Viridiplantae</taxon>
        <taxon>Streptophyta</taxon>
        <taxon>Embryophyta</taxon>
        <taxon>Tracheophyta</taxon>
        <taxon>Spermatophyta</taxon>
        <taxon>Magnoliopsida</taxon>
        <taxon>eudicotyledons</taxon>
        <taxon>Gunneridae</taxon>
        <taxon>Pentapetalae</taxon>
        <taxon>asterids</taxon>
        <taxon>campanulids</taxon>
        <taxon>Asterales</taxon>
        <taxon>Asteraceae</taxon>
        <taxon>Asteroideae</taxon>
        <taxon>Heliantheae alliance</taxon>
        <taxon>Tageteae</taxon>
        <taxon>Tagetes</taxon>
    </lineage>
</organism>
<dbReference type="AlphaFoldDB" id="A0AAD8NXH6"/>
<evidence type="ECO:0000313" key="2">
    <source>
        <dbReference type="Proteomes" id="UP001229421"/>
    </source>
</evidence>
<evidence type="ECO:0000313" key="1">
    <source>
        <dbReference type="EMBL" id="KAK1424429.1"/>
    </source>
</evidence>
<gene>
    <name evidence="1" type="ORF">QVD17_19758</name>
</gene>
<dbReference type="EMBL" id="JAUHHV010000005">
    <property type="protein sequence ID" value="KAK1424429.1"/>
    <property type="molecule type" value="Genomic_DNA"/>
</dbReference>
<keyword evidence="2" id="KW-1185">Reference proteome</keyword>
<dbReference type="Proteomes" id="UP001229421">
    <property type="component" value="Unassembled WGS sequence"/>
</dbReference>
<accession>A0AAD8NXH6</accession>